<keyword evidence="2" id="KW-0808">Transferase</keyword>
<dbReference type="Gene3D" id="3.30.420.40">
    <property type="match status" value="2"/>
</dbReference>
<dbReference type="STRING" id="1520.LF65_05089"/>
<evidence type="ECO:0000313" key="3">
    <source>
        <dbReference type="Proteomes" id="UP000031866"/>
    </source>
</evidence>
<dbReference type="Pfam" id="PF00480">
    <property type="entry name" value="ROK"/>
    <property type="match status" value="1"/>
</dbReference>
<dbReference type="PANTHER" id="PTHR18964:SF149">
    <property type="entry name" value="BIFUNCTIONAL UDP-N-ACETYLGLUCOSAMINE 2-EPIMERASE_N-ACETYLMANNOSAMINE KINASE"/>
    <property type="match status" value="1"/>
</dbReference>
<dbReference type="Proteomes" id="UP000031866">
    <property type="component" value="Chromosome"/>
</dbReference>
<dbReference type="RefSeq" id="WP_041900079.1">
    <property type="nucleotide sequence ID" value="NZ_CP010086.2"/>
</dbReference>
<keyword evidence="2" id="KW-0418">Kinase</keyword>
<name>A0A0B5QTL9_CLOBE</name>
<dbReference type="GO" id="GO:0016301">
    <property type="term" value="F:kinase activity"/>
    <property type="evidence" value="ECO:0007669"/>
    <property type="project" value="UniProtKB-KW"/>
</dbReference>
<gene>
    <name evidence="2" type="ORF">LF65_05089</name>
</gene>
<organism evidence="2 3">
    <name type="scientific">Clostridium beijerinckii</name>
    <name type="common">Clostridium MP</name>
    <dbReference type="NCBI Taxonomy" id="1520"/>
    <lineage>
        <taxon>Bacteria</taxon>
        <taxon>Bacillati</taxon>
        <taxon>Bacillota</taxon>
        <taxon>Clostridia</taxon>
        <taxon>Eubacteriales</taxon>
        <taxon>Clostridiaceae</taxon>
        <taxon>Clostridium</taxon>
    </lineage>
</organism>
<dbReference type="PANTHER" id="PTHR18964">
    <property type="entry name" value="ROK (REPRESSOR, ORF, KINASE) FAMILY"/>
    <property type="match status" value="1"/>
</dbReference>
<dbReference type="InterPro" id="IPR000600">
    <property type="entry name" value="ROK"/>
</dbReference>
<protein>
    <submittedName>
        <fullName evidence="2">Sugar kinase</fullName>
    </submittedName>
</protein>
<evidence type="ECO:0000313" key="2">
    <source>
        <dbReference type="EMBL" id="AJH01617.2"/>
    </source>
</evidence>
<dbReference type="SUPFAM" id="SSF53067">
    <property type="entry name" value="Actin-like ATPase domain"/>
    <property type="match status" value="1"/>
</dbReference>
<dbReference type="OrthoDB" id="9810372at2"/>
<accession>A0A0B5QTL9</accession>
<reference evidence="3" key="1">
    <citation type="submission" date="2014-12" db="EMBL/GenBank/DDBJ databases">
        <title>Genome sequence of Clostridium beijerinckii strain 59B.</title>
        <authorList>
            <person name="Little G.T."/>
            <person name="Minton N.P."/>
        </authorList>
    </citation>
    <scope>NUCLEOTIDE SEQUENCE [LARGE SCALE GENOMIC DNA]</scope>
    <source>
        <strain evidence="3">59B</strain>
    </source>
</reference>
<comment type="similarity">
    <text evidence="1">Belongs to the ROK (NagC/XylR) family.</text>
</comment>
<dbReference type="AlphaFoldDB" id="A0A0B5QTL9"/>
<dbReference type="KEGG" id="cbei:LF65_05089"/>
<proteinExistence type="inferred from homology"/>
<sequence length="292" mass="31244">MSFFIGIDIGGTNLRAAVISKEGDIVQIFKVENEVQKGAAYNLNKLVNQIKGQWSSYEIEKVGVGAPGPLDLKVGKLLNPVNLKGWENFNIKEYLSEKLGLPVQVNNDANVAGLAESLVGSAKECESVFYITVSTGVGGALIIDKKIINGAHSQTAEIYNMIINEDKYSHAGTNKGGLEGQCSGVNIARIASETYGKTLGTKEVFDLYKSNDEKAVQVIEKWINNISIGIANVIAVVDPETVVIGGAVLIYNTYLLPKIIECTKTKVSDPSIVDIRIAKIGDNAGLIGAAML</sequence>
<dbReference type="EMBL" id="CP010086">
    <property type="protein sequence ID" value="AJH01617.2"/>
    <property type="molecule type" value="Genomic_DNA"/>
</dbReference>
<evidence type="ECO:0000256" key="1">
    <source>
        <dbReference type="ARBA" id="ARBA00006479"/>
    </source>
</evidence>
<dbReference type="InterPro" id="IPR043129">
    <property type="entry name" value="ATPase_NBD"/>
</dbReference>